<sequence length="18" mass="2022">MASQFGENSPQILPQLVY</sequence>
<name>A0A4Y2AIT0_ARAVE</name>
<gene>
    <name evidence="1" type="ORF">AVEN_44504_1</name>
</gene>
<protein>
    <submittedName>
        <fullName evidence="1">Uncharacterized protein</fullName>
    </submittedName>
</protein>
<evidence type="ECO:0000313" key="1">
    <source>
        <dbReference type="EMBL" id="GBL79095.1"/>
    </source>
</evidence>
<dbReference type="Proteomes" id="UP000499080">
    <property type="component" value="Unassembled WGS sequence"/>
</dbReference>
<keyword evidence="2" id="KW-1185">Reference proteome</keyword>
<comment type="caution">
    <text evidence="1">The sequence shown here is derived from an EMBL/GenBank/DDBJ whole genome shotgun (WGS) entry which is preliminary data.</text>
</comment>
<accession>A0A4Y2AIT0</accession>
<evidence type="ECO:0000313" key="2">
    <source>
        <dbReference type="Proteomes" id="UP000499080"/>
    </source>
</evidence>
<dbReference type="AlphaFoldDB" id="A0A4Y2AIT0"/>
<feature type="non-terminal residue" evidence="1">
    <location>
        <position position="18"/>
    </location>
</feature>
<proteinExistence type="predicted"/>
<organism evidence="1 2">
    <name type="scientific">Araneus ventricosus</name>
    <name type="common">Orbweaver spider</name>
    <name type="synonym">Epeira ventricosa</name>
    <dbReference type="NCBI Taxonomy" id="182803"/>
    <lineage>
        <taxon>Eukaryota</taxon>
        <taxon>Metazoa</taxon>
        <taxon>Ecdysozoa</taxon>
        <taxon>Arthropoda</taxon>
        <taxon>Chelicerata</taxon>
        <taxon>Arachnida</taxon>
        <taxon>Araneae</taxon>
        <taxon>Araneomorphae</taxon>
        <taxon>Entelegynae</taxon>
        <taxon>Araneoidea</taxon>
        <taxon>Araneidae</taxon>
        <taxon>Araneus</taxon>
    </lineage>
</organism>
<reference evidence="1 2" key="1">
    <citation type="journal article" date="2019" name="Sci. Rep.">
        <title>Orb-weaving spider Araneus ventricosus genome elucidates the spidroin gene catalogue.</title>
        <authorList>
            <person name="Kono N."/>
            <person name="Nakamura H."/>
            <person name="Ohtoshi R."/>
            <person name="Moran D.A.P."/>
            <person name="Shinohara A."/>
            <person name="Yoshida Y."/>
            <person name="Fujiwara M."/>
            <person name="Mori M."/>
            <person name="Tomita M."/>
            <person name="Arakawa K."/>
        </authorList>
    </citation>
    <scope>NUCLEOTIDE SEQUENCE [LARGE SCALE GENOMIC DNA]</scope>
</reference>
<dbReference type="EMBL" id="BGPR01080534">
    <property type="protein sequence ID" value="GBL79095.1"/>
    <property type="molecule type" value="Genomic_DNA"/>
</dbReference>